<feature type="transmembrane region" description="Helical" evidence="7">
    <location>
        <begin position="16"/>
        <end position="49"/>
    </location>
</feature>
<comment type="caution">
    <text evidence="8">The sequence shown here is derived from an EMBL/GenBank/DDBJ whole genome shotgun (WGS) entry which is preliminary data.</text>
</comment>
<feature type="transmembrane region" description="Helical" evidence="7">
    <location>
        <begin position="144"/>
        <end position="168"/>
    </location>
</feature>
<sequence>MSAVHSFFNKLSKTDGIFIAVALLCLFPVVSSPIALVLGFTLATFGLVPSQFNLAALTKKLLSYSIIGLGFGIQLDQAIEASKQGLGLIVASIFCTLLLGYVLTKLLRIEQKTGHLIASGTAICGGSAIAAVAPAINAKDDQTSLALATVFVLNAIALFIFPVIGHYLEMSQHAFGTWAAIAIHDTSSVVGAAGAYGDEALKTATTLKLARALWIIPIAFLSALMFKGNSKKIGVPFFILFYCLAIGVAYLLPDFQPLYTAIFSMSKRVLVVCLFLIGSGITIQKLRAAGIQPLLLGVLLWVCIGGGSLAYIQLS</sequence>
<comment type="subcellular location">
    <subcellularLocation>
        <location evidence="1">Cell membrane</location>
        <topology evidence="1">Multi-pass membrane protein</topology>
    </subcellularLocation>
</comment>
<evidence type="ECO:0000256" key="6">
    <source>
        <dbReference type="ARBA" id="ARBA00023136"/>
    </source>
</evidence>
<gene>
    <name evidence="8" type="ORF">R2X38_00835</name>
</gene>
<dbReference type="Proteomes" id="UP001186452">
    <property type="component" value="Unassembled WGS sequence"/>
</dbReference>
<protein>
    <submittedName>
        <fullName evidence="8">Sulfate exporter family transporter</fullName>
    </submittedName>
</protein>
<evidence type="ECO:0000256" key="2">
    <source>
        <dbReference type="ARBA" id="ARBA00007977"/>
    </source>
</evidence>
<reference evidence="8 9" key="1">
    <citation type="submission" date="2023-10" db="EMBL/GenBank/DDBJ databases">
        <title>Marine bacteria isolated from horseshoe crab.</title>
        <authorList>
            <person name="Cheng T.H."/>
        </authorList>
    </citation>
    <scope>NUCLEOTIDE SEQUENCE [LARGE SCALE GENOMIC DNA]</scope>
    <source>
        <strain evidence="8 9">HSC6</strain>
    </source>
</reference>
<feature type="transmembrane region" description="Helical" evidence="7">
    <location>
        <begin position="233"/>
        <end position="252"/>
    </location>
</feature>
<feature type="transmembrane region" description="Helical" evidence="7">
    <location>
        <begin position="209"/>
        <end position="226"/>
    </location>
</feature>
<evidence type="ECO:0000256" key="4">
    <source>
        <dbReference type="ARBA" id="ARBA00022692"/>
    </source>
</evidence>
<evidence type="ECO:0000313" key="8">
    <source>
        <dbReference type="EMBL" id="MDV5167538.1"/>
    </source>
</evidence>
<feature type="transmembrane region" description="Helical" evidence="7">
    <location>
        <begin position="85"/>
        <end position="104"/>
    </location>
</feature>
<keyword evidence="4 7" id="KW-0812">Transmembrane</keyword>
<dbReference type="Pfam" id="PF03601">
    <property type="entry name" value="Cons_hypoth698"/>
    <property type="match status" value="1"/>
</dbReference>
<name>A0ABU3ZBQ2_9GAMM</name>
<feature type="transmembrane region" description="Helical" evidence="7">
    <location>
        <begin position="294"/>
        <end position="314"/>
    </location>
</feature>
<evidence type="ECO:0000256" key="7">
    <source>
        <dbReference type="SAM" id="Phobius"/>
    </source>
</evidence>
<dbReference type="EMBL" id="JAWJZI010000001">
    <property type="protein sequence ID" value="MDV5167538.1"/>
    <property type="molecule type" value="Genomic_DNA"/>
</dbReference>
<keyword evidence="9" id="KW-1185">Reference proteome</keyword>
<evidence type="ECO:0000256" key="5">
    <source>
        <dbReference type="ARBA" id="ARBA00022989"/>
    </source>
</evidence>
<proteinExistence type="inferred from homology"/>
<dbReference type="RefSeq" id="WP_317520095.1">
    <property type="nucleotide sequence ID" value="NZ_JAWJZI010000001.1"/>
</dbReference>
<evidence type="ECO:0000256" key="1">
    <source>
        <dbReference type="ARBA" id="ARBA00004651"/>
    </source>
</evidence>
<accession>A0ABU3ZBQ2</accession>
<dbReference type="InterPro" id="IPR018383">
    <property type="entry name" value="UPF0324_pro"/>
</dbReference>
<dbReference type="PANTHER" id="PTHR30106:SF1">
    <property type="entry name" value="UPF0324 MEMBRANE PROTEIN FN0533"/>
    <property type="match status" value="1"/>
</dbReference>
<keyword evidence="6 7" id="KW-0472">Membrane</keyword>
<evidence type="ECO:0000256" key="3">
    <source>
        <dbReference type="ARBA" id="ARBA00022475"/>
    </source>
</evidence>
<comment type="similarity">
    <text evidence="2">Belongs to the UPF0324 family.</text>
</comment>
<feature type="transmembrane region" description="Helical" evidence="7">
    <location>
        <begin position="175"/>
        <end position="197"/>
    </location>
</feature>
<dbReference type="PANTHER" id="PTHR30106">
    <property type="entry name" value="INNER MEMBRANE PROTEIN YEIH-RELATED"/>
    <property type="match status" value="1"/>
</dbReference>
<organism evidence="8 9">
    <name type="scientific">Photobacterium rosenbergii</name>
    <dbReference type="NCBI Taxonomy" id="294936"/>
    <lineage>
        <taxon>Bacteria</taxon>
        <taxon>Pseudomonadati</taxon>
        <taxon>Pseudomonadota</taxon>
        <taxon>Gammaproteobacteria</taxon>
        <taxon>Vibrionales</taxon>
        <taxon>Vibrionaceae</taxon>
        <taxon>Photobacterium</taxon>
    </lineage>
</organism>
<feature type="transmembrane region" description="Helical" evidence="7">
    <location>
        <begin position="258"/>
        <end position="282"/>
    </location>
</feature>
<evidence type="ECO:0000313" key="9">
    <source>
        <dbReference type="Proteomes" id="UP001186452"/>
    </source>
</evidence>
<keyword evidence="5 7" id="KW-1133">Transmembrane helix</keyword>
<feature type="transmembrane region" description="Helical" evidence="7">
    <location>
        <begin position="116"/>
        <end position="138"/>
    </location>
</feature>
<keyword evidence="3" id="KW-1003">Cell membrane</keyword>